<name>A0A644SKC2_9ZZZZ</name>
<keyword evidence="4" id="KW-0676">Redox-active center</keyword>
<comment type="caution">
    <text evidence="6">The sequence shown here is derived from an EMBL/GenBank/DDBJ whole genome shotgun (WGS) entry which is preliminary data.</text>
</comment>
<evidence type="ECO:0000256" key="1">
    <source>
        <dbReference type="ARBA" id="ARBA00004196"/>
    </source>
</evidence>
<dbReference type="InterPro" id="IPR050553">
    <property type="entry name" value="Thioredoxin_ResA/DsbE_sf"/>
</dbReference>
<accession>A0A644SKC2</accession>
<dbReference type="InterPro" id="IPR013766">
    <property type="entry name" value="Thioredoxin_domain"/>
</dbReference>
<dbReference type="InterPro" id="IPR036249">
    <property type="entry name" value="Thioredoxin-like_sf"/>
</dbReference>
<dbReference type="Pfam" id="PF14289">
    <property type="entry name" value="DUF4369"/>
    <property type="match status" value="1"/>
</dbReference>
<dbReference type="Pfam" id="PF00578">
    <property type="entry name" value="AhpC-TSA"/>
    <property type="match status" value="1"/>
</dbReference>
<dbReference type="AlphaFoldDB" id="A0A644SKC2"/>
<dbReference type="Gene3D" id="3.40.30.10">
    <property type="entry name" value="Glutaredoxin"/>
    <property type="match status" value="1"/>
</dbReference>
<dbReference type="GO" id="GO:0030313">
    <property type="term" value="C:cell envelope"/>
    <property type="evidence" value="ECO:0007669"/>
    <property type="project" value="UniProtKB-SubCell"/>
</dbReference>
<dbReference type="GO" id="GO:0016491">
    <property type="term" value="F:oxidoreductase activity"/>
    <property type="evidence" value="ECO:0007669"/>
    <property type="project" value="InterPro"/>
</dbReference>
<reference evidence="6" key="1">
    <citation type="submission" date="2019-08" db="EMBL/GenBank/DDBJ databases">
        <authorList>
            <person name="Kucharzyk K."/>
            <person name="Murdoch R.W."/>
            <person name="Higgins S."/>
            <person name="Loffler F."/>
        </authorList>
    </citation>
    <scope>NUCLEOTIDE SEQUENCE</scope>
</reference>
<dbReference type="CDD" id="cd02966">
    <property type="entry name" value="TlpA_like_family"/>
    <property type="match status" value="1"/>
</dbReference>
<dbReference type="InterPro" id="IPR025380">
    <property type="entry name" value="DUF4369"/>
</dbReference>
<gene>
    <name evidence="6" type="primary">resA_2</name>
    <name evidence="6" type="ORF">SDC9_00566</name>
</gene>
<dbReference type="PROSITE" id="PS51352">
    <property type="entry name" value="THIOREDOXIN_2"/>
    <property type="match status" value="1"/>
</dbReference>
<dbReference type="GO" id="GO:0017004">
    <property type="term" value="P:cytochrome complex assembly"/>
    <property type="evidence" value="ECO:0007669"/>
    <property type="project" value="UniProtKB-KW"/>
</dbReference>
<evidence type="ECO:0000259" key="5">
    <source>
        <dbReference type="PROSITE" id="PS51352"/>
    </source>
</evidence>
<dbReference type="PANTHER" id="PTHR42852:SF6">
    <property type="entry name" value="THIOL:DISULFIDE INTERCHANGE PROTEIN DSBE"/>
    <property type="match status" value="1"/>
</dbReference>
<keyword evidence="2" id="KW-0201">Cytochrome c-type biogenesis</keyword>
<comment type="subcellular location">
    <subcellularLocation>
        <location evidence="1">Cell envelope</location>
    </subcellularLocation>
</comment>
<evidence type="ECO:0000256" key="3">
    <source>
        <dbReference type="ARBA" id="ARBA00023157"/>
    </source>
</evidence>
<dbReference type="SUPFAM" id="SSF52833">
    <property type="entry name" value="Thioredoxin-like"/>
    <property type="match status" value="1"/>
</dbReference>
<keyword evidence="3" id="KW-1015">Disulfide bond</keyword>
<feature type="domain" description="Thioredoxin" evidence="5">
    <location>
        <begin position="221"/>
        <end position="361"/>
    </location>
</feature>
<dbReference type="EMBL" id="VSSQ01000001">
    <property type="protein sequence ID" value="MPL55099.1"/>
    <property type="molecule type" value="Genomic_DNA"/>
</dbReference>
<organism evidence="6">
    <name type="scientific">bioreactor metagenome</name>
    <dbReference type="NCBI Taxonomy" id="1076179"/>
    <lineage>
        <taxon>unclassified sequences</taxon>
        <taxon>metagenomes</taxon>
        <taxon>ecological metagenomes</taxon>
    </lineage>
</organism>
<evidence type="ECO:0000256" key="2">
    <source>
        <dbReference type="ARBA" id="ARBA00022748"/>
    </source>
</evidence>
<protein>
    <submittedName>
        <fullName evidence="6">Thiol-disulfide oxidoreductase ResA</fullName>
    </submittedName>
</protein>
<proteinExistence type="predicted"/>
<evidence type="ECO:0000313" key="6">
    <source>
        <dbReference type="EMBL" id="MPL55099.1"/>
    </source>
</evidence>
<evidence type="ECO:0000256" key="4">
    <source>
        <dbReference type="ARBA" id="ARBA00023284"/>
    </source>
</evidence>
<dbReference type="PANTHER" id="PTHR42852">
    <property type="entry name" value="THIOL:DISULFIDE INTERCHANGE PROTEIN DSBE"/>
    <property type="match status" value="1"/>
</dbReference>
<dbReference type="InterPro" id="IPR000866">
    <property type="entry name" value="AhpC/TSA"/>
</dbReference>
<sequence length="361" mass="41615">MKYLFFLLLISSQLKSQNNFEVHGKIIENEPEKIVATYLDGNNKMINDTLEVKQSKFKIAGNIDQYSNLSIVYNNNTISFIINRGITNVTIEGNKIININGTGAITEKNKLKSPRYSAIKNTENEIFSLQNQYLKVYSKDSIEAKRIATQGQILQTKLLDEYKQFIKETPNSYQSLEYLRILSPQISFDDYEHLFKSLSSQVKDNLLGNKISTEIRNKKNNSKGKVIEDFEKKDINDNTIKLSNFRDKKSVLLIFWASWCAPCIEELKILKKENIKPELLEIILISTLDKKESWKAAIEKYSLQEYINISDSNPPQGLYQKYSIPFIPTSFLINKEGIIIGRYEGLQTDQVLKDIYTTISN</sequence>
<dbReference type="GO" id="GO:0016209">
    <property type="term" value="F:antioxidant activity"/>
    <property type="evidence" value="ECO:0007669"/>
    <property type="project" value="InterPro"/>
</dbReference>